<organism evidence="1 2">
    <name type="scientific">[Candida] jaroonii</name>
    <dbReference type="NCBI Taxonomy" id="467808"/>
    <lineage>
        <taxon>Eukaryota</taxon>
        <taxon>Fungi</taxon>
        <taxon>Dikarya</taxon>
        <taxon>Ascomycota</taxon>
        <taxon>Saccharomycotina</taxon>
        <taxon>Pichiomycetes</taxon>
        <taxon>Debaryomycetaceae</taxon>
        <taxon>Yamadazyma</taxon>
    </lineage>
</organism>
<accession>A0ACA9YDU8</accession>
<reference evidence="1" key="1">
    <citation type="submission" date="2022-06" db="EMBL/GenBank/DDBJ databases">
        <authorList>
            <person name="Legras J.-L."/>
            <person name="Devillers H."/>
            <person name="Grondin C."/>
        </authorList>
    </citation>
    <scope>NUCLEOTIDE SEQUENCE</scope>
    <source>
        <strain evidence="1">CLIB 1444</strain>
    </source>
</reference>
<comment type="caution">
    <text evidence="1">The sequence shown here is derived from an EMBL/GenBank/DDBJ whole genome shotgun (WGS) entry which is preliminary data.</text>
</comment>
<proteinExistence type="predicted"/>
<gene>
    <name evidence="1" type="ORF">CLIB1444_14S00100</name>
</gene>
<keyword evidence="2" id="KW-1185">Reference proteome</keyword>
<protein>
    <submittedName>
        <fullName evidence="1">Uncharacterized protein</fullName>
    </submittedName>
</protein>
<evidence type="ECO:0000313" key="2">
    <source>
        <dbReference type="Proteomes" id="UP001152531"/>
    </source>
</evidence>
<evidence type="ECO:0000313" key="1">
    <source>
        <dbReference type="EMBL" id="CAH6723258.1"/>
    </source>
</evidence>
<sequence>MDFFDLPTHLPNASGPVNEDGPEETGTRIESHKPLELPSNEGYSANEPLKTEESSQPPKDEDTDEELLTIQGTNIKLETEEDIQKWIEERKKNWPSKQNIERKKEEPPAKKAKNICKFYQKNKSCKYGAKCKNVHEDSFVPNRFEYKNDQSLFKMLVKNDQLHENNQFIEFLRYIDKRGVLKDV</sequence>
<dbReference type="Proteomes" id="UP001152531">
    <property type="component" value="Unassembled WGS sequence"/>
</dbReference>
<dbReference type="EMBL" id="CALSDN010000014">
    <property type="protein sequence ID" value="CAH6723258.1"/>
    <property type="molecule type" value="Genomic_DNA"/>
</dbReference>
<name>A0ACA9YDU8_9ASCO</name>